<name>J4UDL8_TRIAS</name>
<dbReference type="OrthoDB" id="3219396at2759"/>
<dbReference type="KEGG" id="tasa:A1Q1_01721"/>
<evidence type="ECO:0000259" key="2">
    <source>
        <dbReference type="Pfam" id="PF00646"/>
    </source>
</evidence>
<dbReference type="Pfam" id="PF00646">
    <property type="entry name" value="F-box"/>
    <property type="match status" value="1"/>
</dbReference>
<proteinExistence type="predicted"/>
<feature type="compositionally biased region" description="Low complexity" evidence="1">
    <location>
        <begin position="98"/>
        <end position="108"/>
    </location>
</feature>
<comment type="caution">
    <text evidence="3">The sequence shown here is derived from an EMBL/GenBank/DDBJ whole genome shotgun (WGS) entry which is preliminary data.</text>
</comment>
<dbReference type="InterPro" id="IPR001810">
    <property type="entry name" value="F-box_dom"/>
</dbReference>
<dbReference type="SUPFAM" id="SSF52058">
    <property type="entry name" value="L domain-like"/>
    <property type="match status" value="1"/>
</dbReference>
<protein>
    <recommendedName>
        <fullName evidence="2">F-box domain-containing protein</fullName>
    </recommendedName>
</protein>
<dbReference type="HOGENOM" id="CLU_746368_0_0_1"/>
<dbReference type="Gene3D" id="1.20.1280.50">
    <property type="match status" value="1"/>
</dbReference>
<feature type="compositionally biased region" description="Basic and acidic residues" evidence="1">
    <location>
        <begin position="285"/>
        <end position="294"/>
    </location>
</feature>
<dbReference type="EMBL" id="ALBS01000177">
    <property type="protein sequence ID" value="EJT49240.1"/>
    <property type="molecule type" value="Genomic_DNA"/>
</dbReference>
<accession>J4UDL8</accession>
<dbReference type="Proteomes" id="UP000002748">
    <property type="component" value="Unassembled WGS sequence"/>
</dbReference>
<feature type="compositionally biased region" description="Basic and acidic residues" evidence="1">
    <location>
        <begin position="109"/>
        <end position="124"/>
    </location>
</feature>
<feature type="compositionally biased region" description="Pro residues" evidence="1">
    <location>
        <begin position="296"/>
        <end position="307"/>
    </location>
</feature>
<dbReference type="AlphaFoldDB" id="J4UDL8"/>
<evidence type="ECO:0000313" key="3">
    <source>
        <dbReference type="EMBL" id="EJT49240.1"/>
    </source>
</evidence>
<dbReference type="VEuPathDB" id="FungiDB:A1Q1_01721"/>
<dbReference type="SUPFAM" id="SSF81383">
    <property type="entry name" value="F-box domain"/>
    <property type="match status" value="1"/>
</dbReference>
<feature type="region of interest" description="Disordered" evidence="1">
    <location>
        <begin position="96"/>
        <end position="124"/>
    </location>
</feature>
<sequence>MRRPQPSRAPSHCPRASWSTLAPELQLHVLSFLPYPELVTLSAVSPSVRSLVLTPALHRTLRVELPVRRPGLLLRMLPHVRHLTIRQRTQFSFRFLLPSGPSSPSSDSSDSRDEMRDSEGSREGDMEIGRIWGGLGRTGRQAPSASLATHQEVVRYISKCEALEVLDMSGVRLAWSGVWPLLKPPLRQLTARGCGICAPTLPSSMEVFDAAFNSIVCLDTLGAERLRRVDLAWNNCLTFEDLAMISSRELEWVNLRGIDAITREDVRRLERRWNGLKDGAGIELDTEHRGRGREVTPPPGLISPPHTPDSSMDTDTEPKTPPPQQRPWMPPSPQSPPSPVRIMHTALLESDDEQGYRQFIHQVTSGTVVAP</sequence>
<evidence type="ECO:0000313" key="4">
    <source>
        <dbReference type="Proteomes" id="UP000002748"/>
    </source>
</evidence>
<feature type="domain" description="F-box" evidence="2">
    <location>
        <begin position="18"/>
        <end position="59"/>
    </location>
</feature>
<organism evidence="3 4">
    <name type="scientific">Trichosporon asahii var. asahii (strain ATCC 90039 / CBS 2479 / JCM 2466 / KCTC 7840 / NBRC 103889/ NCYC 2677 / UAMH 7654)</name>
    <name type="common">Yeast</name>
    <dbReference type="NCBI Taxonomy" id="1186058"/>
    <lineage>
        <taxon>Eukaryota</taxon>
        <taxon>Fungi</taxon>
        <taxon>Dikarya</taxon>
        <taxon>Basidiomycota</taxon>
        <taxon>Agaricomycotina</taxon>
        <taxon>Tremellomycetes</taxon>
        <taxon>Trichosporonales</taxon>
        <taxon>Trichosporonaceae</taxon>
        <taxon>Trichosporon</taxon>
    </lineage>
</organism>
<dbReference type="Gene3D" id="3.80.10.10">
    <property type="entry name" value="Ribonuclease Inhibitor"/>
    <property type="match status" value="1"/>
</dbReference>
<reference evidence="3 4" key="1">
    <citation type="journal article" date="2012" name="Eukaryot. Cell">
        <title>Draft genome sequence of CBS 2479, the standard type strain of Trichosporon asahii.</title>
        <authorList>
            <person name="Yang R.Y."/>
            <person name="Li H.T."/>
            <person name="Zhu H."/>
            <person name="Zhou G.P."/>
            <person name="Wang M."/>
            <person name="Wang L."/>
        </authorList>
    </citation>
    <scope>NUCLEOTIDE SEQUENCE [LARGE SCALE GENOMIC DNA]</scope>
    <source>
        <strain evidence="4">ATCC 90039 / CBS 2479 / JCM 2466 / KCTC 7840 / NCYC 2677 / UAMH 7654</strain>
    </source>
</reference>
<dbReference type="RefSeq" id="XP_014180235.1">
    <property type="nucleotide sequence ID" value="XM_014324760.1"/>
</dbReference>
<dbReference type="InterPro" id="IPR032675">
    <property type="entry name" value="LRR_dom_sf"/>
</dbReference>
<dbReference type="GeneID" id="25985235"/>
<dbReference type="InterPro" id="IPR036047">
    <property type="entry name" value="F-box-like_dom_sf"/>
</dbReference>
<feature type="region of interest" description="Disordered" evidence="1">
    <location>
        <begin position="283"/>
        <end position="341"/>
    </location>
</feature>
<evidence type="ECO:0000256" key="1">
    <source>
        <dbReference type="SAM" id="MobiDB-lite"/>
    </source>
</evidence>
<gene>
    <name evidence="3" type="ORF">A1Q1_01721</name>
</gene>
<feature type="compositionally biased region" description="Pro residues" evidence="1">
    <location>
        <begin position="319"/>
        <end position="339"/>
    </location>
</feature>